<dbReference type="GO" id="GO:0006281">
    <property type="term" value="P:DNA repair"/>
    <property type="evidence" value="ECO:0007669"/>
    <property type="project" value="TreeGrafter"/>
</dbReference>
<dbReference type="InterPro" id="IPR013536">
    <property type="entry name" value="WLM_dom"/>
</dbReference>
<keyword evidence="4" id="KW-1185">Reference proteome</keyword>
<gene>
    <name evidence="3" type="ORF">EJ03DRAFT_264049</name>
</gene>
<dbReference type="GO" id="GO:0008237">
    <property type="term" value="F:metallopeptidase activity"/>
    <property type="evidence" value="ECO:0007669"/>
    <property type="project" value="TreeGrafter"/>
</dbReference>
<name>A0A6G1LMT8_9PEZI</name>
<dbReference type="PROSITE" id="PS51397">
    <property type="entry name" value="WLM"/>
    <property type="match status" value="1"/>
</dbReference>
<feature type="compositionally biased region" description="Basic and acidic residues" evidence="1">
    <location>
        <begin position="307"/>
        <end position="317"/>
    </location>
</feature>
<dbReference type="GO" id="GO:0005634">
    <property type="term" value="C:nucleus"/>
    <property type="evidence" value="ECO:0007669"/>
    <property type="project" value="TreeGrafter"/>
</dbReference>
<dbReference type="OrthoDB" id="447842at2759"/>
<feature type="compositionally biased region" description="Acidic residues" evidence="1">
    <location>
        <begin position="318"/>
        <end position="331"/>
    </location>
</feature>
<feature type="compositionally biased region" description="Basic residues" evidence="1">
    <location>
        <begin position="229"/>
        <end position="239"/>
    </location>
</feature>
<dbReference type="EMBL" id="ML995809">
    <property type="protein sequence ID" value="KAF2773940.1"/>
    <property type="molecule type" value="Genomic_DNA"/>
</dbReference>
<evidence type="ECO:0000313" key="4">
    <source>
        <dbReference type="Proteomes" id="UP000799436"/>
    </source>
</evidence>
<feature type="compositionally biased region" description="Acidic residues" evidence="1">
    <location>
        <begin position="367"/>
        <end position="382"/>
    </location>
</feature>
<dbReference type="Proteomes" id="UP000799436">
    <property type="component" value="Unassembled WGS sequence"/>
</dbReference>
<feature type="compositionally biased region" description="Acidic residues" evidence="1">
    <location>
        <begin position="270"/>
        <end position="280"/>
    </location>
</feature>
<dbReference type="PANTHER" id="PTHR46622:SF1">
    <property type="entry name" value="DNA-DEPENDENT METALLOPROTEASE WSS1"/>
    <property type="match status" value="1"/>
</dbReference>
<feature type="compositionally biased region" description="Basic residues" evidence="1">
    <location>
        <begin position="172"/>
        <end position="182"/>
    </location>
</feature>
<feature type="region of interest" description="Disordered" evidence="1">
    <location>
        <begin position="256"/>
        <end position="403"/>
    </location>
</feature>
<sequence length="492" mass="55010">MPLGFQRLNERTQRPNQNINFIKPIPNRPDTPVAQDFLERIAAQCYPIMKEHYISVMALEEYDPNPEFLGRNFNAGEAIQLVLKDRSGRWLSFKFVQMVMMHELAHCKQMNHSRFFWAVRNGYAKQMEELWAKRYVGEGMWGRGKDLASGQFTHDHMPENAQIPEHLCGGTYRRRGKKRKRAQQGEERTNLTYAERQQKRIAKKFGKHGEGEALGEDELVRGALDSKSGRGKPRVANSKRGRELRANAALARFDAMKKKQQSMPQGTPELETDAGSETESDGWSSGEDIDSSESIILKRKAGQIQDQHGHEMVRVCGDEGEEDEGGKDEMDELRILSERPKDFPEKAGSLSTVSARSNQTSPRPGVDDSETETESDEDDVDLEAPPRKSKASVNKKPFQSSRTSSETTCSICSLENEAGNPTCIACSHVLKISLVQNSWRCKSEACKGSKYINAGDVNRCGICGAQKPTTVTKDGDGNKAMGITSASTLTWD</sequence>
<feature type="compositionally biased region" description="Basic and acidic residues" evidence="1">
    <location>
        <begin position="332"/>
        <end position="345"/>
    </location>
</feature>
<evidence type="ECO:0000256" key="1">
    <source>
        <dbReference type="SAM" id="MobiDB-lite"/>
    </source>
</evidence>
<accession>A0A6G1LMT8</accession>
<feature type="domain" description="WLM" evidence="2">
    <location>
        <begin position="10"/>
        <end position="254"/>
    </location>
</feature>
<reference evidence="3" key="1">
    <citation type="journal article" date="2020" name="Stud. Mycol.">
        <title>101 Dothideomycetes genomes: a test case for predicting lifestyles and emergence of pathogens.</title>
        <authorList>
            <person name="Haridas S."/>
            <person name="Albert R."/>
            <person name="Binder M."/>
            <person name="Bloem J."/>
            <person name="Labutti K."/>
            <person name="Salamov A."/>
            <person name="Andreopoulos B."/>
            <person name="Baker S."/>
            <person name="Barry K."/>
            <person name="Bills G."/>
            <person name="Bluhm B."/>
            <person name="Cannon C."/>
            <person name="Castanera R."/>
            <person name="Culley D."/>
            <person name="Daum C."/>
            <person name="Ezra D."/>
            <person name="Gonzalez J."/>
            <person name="Henrissat B."/>
            <person name="Kuo A."/>
            <person name="Liang C."/>
            <person name="Lipzen A."/>
            <person name="Lutzoni F."/>
            <person name="Magnuson J."/>
            <person name="Mondo S."/>
            <person name="Nolan M."/>
            <person name="Ohm R."/>
            <person name="Pangilinan J."/>
            <person name="Park H.-J."/>
            <person name="Ramirez L."/>
            <person name="Alfaro M."/>
            <person name="Sun H."/>
            <person name="Tritt A."/>
            <person name="Yoshinaga Y."/>
            <person name="Zwiers L.-H."/>
            <person name="Turgeon B."/>
            <person name="Goodwin S."/>
            <person name="Spatafora J."/>
            <person name="Crous P."/>
            <person name="Grigoriev I."/>
        </authorList>
    </citation>
    <scope>NUCLEOTIDE SEQUENCE</scope>
    <source>
        <strain evidence="3">CBS 116005</strain>
    </source>
</reference>
<feature type="compositionally biased region" description="Polar residues" evidence="1">
    <location>
        <begin position="349"/>
        <end position="362"/>
    </location>
</feature>
<proteinExistence type="predicted"/>
<organism evidence="3 4">
    <name type="scientific">Teratosphaeria nubilosa</name>
    <dbReference type="NCBI Taxonomy" id="161662"/>
    <lineage>
        <taxon>Eukaryota</taxon>
        <taxon>Fungi</taxon>
        <taxon>Dikarya</taxon>
        <taxon>Ascomycota</taxon>
        <taxon>Pezizomycotina</taxon>
        <taxon>Dothideomycetes</taxon>
        <taxon>Dothideomycetidae</taxon>
        <taxon>Mycosphaerellales</taxon>
        <taxon>Teratosphaeriaceae</taxon>
        <taxon>Teratosphaeria</taxon>
    </lineage>
</organism>
<evidence type="ECO:0000259" key="2">
    <source>
        <dbReference type="PROSITE" id="PS51397"/>
    </source>
</evidence>
<dbReference type="PANTHER" id="PTHR46622">
    <property type="entry name" value="DNA-DEPENDENT METALLOPROTEASE WSS1"/>
    <property type="match status" value="1"/>
</dbReference>
<evidence type="ECO:0000313" key="3">
    <source>
        <dbReference type="EMBL" id="KAF2773940.1"/>
    </source>
</evidence>
<dbReference type="InterPro" id="IPR053000">
    <property type="entry name" value="WSS1-like_metalloprotease"/>
</dbReference>
<protein>
    <submittedName>
        <fullName evidence="3">WLM-domain-containing protein</fullName>
    </submittedName>
</protein>
<dbReference type="AlphaFoldDB" id="A0A6G1LMT8"/>
<dbReference type="Pfam" id="PF08325">
    <property type="entry name" value="WLM"/>
    <property type="match status" value="1"/>
</dbReference>
<dbReference type="Gene3D" id="3.30.2010.10">
    <property type="entry name" value="Metalloproteases ('zincins'), catalytic domain"/>
    <property type="match status" value="1"/>
</dbReference>
<feature type="region of interest" description="Disordered" evidence="1">
    <location>
        <begin position="223"/>
        <end position="243"/>
    </location>
</feature>
<feature type="region of interest" description="Disordered" evidence="1">
    <location>
        <begin position="169"/>
        <end position="193"/>
    </location>
</feature>